<organism evidence="2 4">
    <name type="scientific">Hamiltosporidium magnivora</name>
    <dbReference type="NCBI Taxonomy" id="148818"/>
    <lineage>
        <taxon>Eukaryota</taxon>
        <taxon>Fungi</taxon>
        <taxon>Fungi incertae sedis</taxon>
        <taxon>Microsporidia</taxon>
        <taxon>Dubosqiidae</taxon>
        <taxon>Hamiltosporidium</taxon>
    </lineage>
</organism>
<proteinExistence type="predicted"/>
<comment type="caution">
    <text evidence="2">The sequence shown here is derived from an EMBL/GenBank/DDBJ whole genome shotgun (WGS) entry which is preliminary data.</text>
</comment>
<evidence type="ECO:0000313" key="4">
    <source>
        <dbReference type="Proteomes" id="UP000293045"/>
    </source>
</evidence>
<evidence type="ECO:0000313" key="2">
    <source>
        <dbReference type="EMBL" id="TBU00071.1"/>
    </source>
</evidence>
<evidence type="ECO:0000313" key="3">
    <source>
        <dbReference type="Proteomes" id="UP000291404"/>
    </source>
</evidence>
<name>A0A4Q9L017_9MICR</name>
<dbReference type="Proteomes" id="UP000291404">
    <property type="component" value="Unassembled WGS sequence"/>
</dbReference>
<evidence type="ECO:0000313" key="1">
    <source>
        <dbReference type="EMBL" id="TBT99736.1"/>
    </source>
</evidence>
<dbReference type="AlphaFoldDB" id="A0A4Q9L017"/>
<protein>
    <submittedName>
        <fullName evidence="2">Uncharacterized protein</fullName>
    </submittedName>
</protein>
<dbReference type="VEuPathDB" id="MicrosporidiaDB:CWI39_1798p0020"/>
<sequence>MLIFTYTNSTKFKILDNLVYENNIFINCPIKLKYPTIHFIDKDSKNVKECDFLCIFSENMLYENFKNLIINYSGVVITRDKNNFESFFDVILDTKDYREYDDTFIKYEYKNTSFICKFGLNDVKESYNGKKEDNSFVGKAIEDNIEVDHNRRKNGFLDTKFQELKMEKDNDSLKNILKRFSNQ</sequence>
<keyword evidence="3" id="KW-1185">Reference proteome</keyword>
<gene>
    <name evidence="1" type="ORF">CWI36_1867p0020</name>
    <name evidence="2" type="ORF">CWI39_1798p0020</name>
</gene>
<reference evidence="3 4" key="1">
    <citation type="submission" date="2017-12" db="EMBL/GenBank/DDBJ databases">
        <authorList>
            <person name="Pombert J.-F."/>
            <person name="Haag K.L."/>
            <person name="Ebert D."/>
        </authorList>
    </citation>
    <scope>NUCLEOTIDE SEQUENCE [LARGE SCALE GENOMIC DNA]</scope>
    <source>
        <strain evidence="1">BE-OM-2</strain>
        <strain evidence="2">IL-BN-2</strain>
    </source>
</reference>
<dbReference type="Proteomes" id="UP000293045">
    <property type="component" value="Unassembled WGS sequence"/>
</dbReference>
<dbReference type="VEuPathDB" id="MicrosporidiaDB:CWI36_1867p0020"/>
<accession>A0A4Q9L017</accession>
<dbReference type="EMBL" id="PITI01001867">
    <property type="protein sequence ID" value="TBT99736.1"/>
    <property type="molecule type" value="Genomic_DNA"/>
</dbReference>
<dbReference type="EMBL" id="PIXR01001798">
    <property type="protein sequence ID" value="TBU00071.1"/>
    <property type="molecule type" value="Genomic_DNA"/>
</dbReference>